<accession>A0A8H7LW10</accession>
<sequence>MALDYFTTLVSSVDAERFFPSGRLMINCIRHQMSSGTFQSQMAIGSWFCTPLLPHLSTLNGWPGSTHQKPCPSKHPITWWLCTRNVPDPTGPDCSASTWDHSTSTSERHTERSGVLADNGESRSVPEIFGAPWRWETIIDGLPFIAIGYHQFRFCDSFEFEGMLFIDRCFVLFSPWGNLIIPLLRAAAISSTIATVIASSNTVRDEYQSWPPDPFNPSSPSPTSVRPDRPRIIAPAYKWEVLPSIIQTNPYLHKWNNTIFGDAQKYYDQPVKSYFVDGGNGVLDIAREIKMRVKAWAYVYRITKDTKWVDRTWIELQNAAGNGTSPFGDPGNNWYTAHFLDVAEFTSAFAIGYDWMYDAWNPHQRDSIMWSIINLGLQWGVKSYNDQNSHWNFGWWQNVNGNWNCVCNAGLTLGALAVIGDDPTGTAETMLSLTVPNSKKNCVLAPSSDGTWSETPNYWYFGTTAHSEMSSALLTATGNTYDLVDPKFAMTALYHMHVSAPTGQFDYGDTGPNKFSTTANSMMFYGSYFKEPRYLLFQRDRVDVGEPWSMFWYDPSVRGAFWNDMPFDHYFDDDLDQWAAMRSNWADSHALYVAMKAGKHVGHQTHGDLDAGTFVLDAMGQRWAGELGNGDYLSEGYFSSEGQDSHRWLYYRKRTEGQNTLVVNNDNQNVWAQPTVKYDSTGDRQGLDYDYIPGTNSTAFFVTDLTGTYNGQRIKRGVRLINGRKQVLLQDDLLDVTQSVEWRMHTNATIAIENGGQTAMLTLGGQTMQVQLLNPGAGVGFSIKDAVRAPTDPALPPNQADQPNPGVKVLCVSLAPGKTQSLQVLFSPQWPGMSSDSLSSRGAENLGGAPGLAIVGEHPGEFGVALGSARGVVPSARRAIRTRRVAMRRLPKTEYSRALKGF</sequence>
<dbReference type="GO" id="GO:0016829">
    <property type="term" value="F:lyase activity"/>
    <property type="evidence" value="ECO:0007669"/>
    <property type="project" value="InterPro"/>
</dbReference>
<organism evidence="4 5">
    <name type="scientific">Rhizoctonia solani</name>
    <dbReference type="NCBI Taxonomy" id="456999"/>
    <lineage>
        <taxon>Eukaryota</taxon>
        <taxon>Fungi</taxon>
        <taxon>Dikarya</taxon>
        <taxon>Basidiomycota</taxon>
        <taxon>Agaricomycotina</taxon>
        <taxon>Agaricomycetes</taxon>
        <taxon>Cantharellales</taxon>
        <taxon>Ceratobasidiaceae</taxon>
        <taxon>Rhizoctonia</taxon>
    </lineage>
</organism>
<feature type="region of interest" description="Disordered" evidence="2">
    <location>
        <begin position="208"/>
        <end position="227"/>
    </location>
</feature>
<dbReference type="SUPFAM" id="SSF48230">
    <property type="entry name" value="Chondroitin AC/alginate lyase"/>
    <property type="match status" value="1"/>
</dbReference>
<feature type="non-terminal residue" evidence="4">
    <location>
        <position position="902"/>
    </location>
</feature>
<comment type="caution">
    <text evidence="4">The sequence shown here is derived from an EMBL/GenBank/DDBJ whole genome shotgun (WGS) entry which is preliminary data.</text>
</comment>
<evidence type="ECO:0000259" key="3">
    <source>
        <dbReference type="Pfam" id="PF07940"/>
    </source>
</evidence>
<name>A0A8H7LW10_9AGAM</name>
<feature type="compositionally biased region" description="Pro residues" evidence="2">
    <location>
        <begin position="211"/>
        <end position="220"/>
    </location>
</feature>
<evidence type="ECO:0000313" key="5">
    <source>
        <dbReference type="Proteomes" id="UP000602905"/>
    </source>
</evidence>
<protein>
    <submittedName>
        <fullName evidence="4">Heparinase II III family protein</fullName>
    </submittedName>
</protein>
<feature type="domain" description="Heparinase II/III-like C-terminal" evidence="3">
    <location>
        <begin position="583"/>
        <end position="785"/>
    </location>
</feature>
<dbReference type="Gene3D" id="1.50.10.100">
    <property type="entry name" value="Chondroitin AC/alginate lyase"/>
    <property type="match status" value="1"/>
</dbReference>
<dbReference type="InterPro" id="IPR008929">
    <property type="entry name" value="Chondroitin_lyas"/>
</dbReference>
<evidence type="ECO:0000313" key="4">
    <source>
        <dbReference type="EMBL" id="KAF8704730.1"/>
    </source>
</evidence>
<dbReference type="Gene3D" id="2.70.98.70">
    <property type="match status" value="1"/>
</dbReference>
<evidence type="ECO:0000256" key="2">
    <source>
        <dbReference type="SAM" id="MobiDB-lite"/>
    </source>
</evidence>
<evidence type="ECO:0000256" key="1">
    <source>
        <dbReference type="ARBA" id="ARBA00004196"/>
    </source>
</evidence>
<gene>
    <name evidence="4" type="ORF">RHS03_05782</name>
</gene>
<proteinExistence type="predicted"/>
<dbReference type="PANTHER" id="PTHR38045">
    <property type="entry name" value="CHROMOSOME 1, WHOLE GENOME SHOTGUN SEQUENCE"/>
    <property type="match status" value="1"/>
</dbReference>
<dbReference type="OrthoDB" id="3476529at2759"/>
<dbReference type="InterPro" id="IPR012480">
    <property type="entry name" value="Hepar_II_III_C"/>
</dbReference>
<dbReference type="Proteomes" id="UP000602905">
    <property type="component" value="Unassembled WGS sequence"/>
</dbReference>
<dbReference type="AlphaFoldDB" id="A0A8H7LW10"/>
<feature type="region of interest" description="Disordered" evidence="2">
    <location>
        <begin position="92"/>
        <end position="118"/>
    </location>
</feature>
<comment type="subcellular location">
    <subcellularLocation>
        <location evidence="1">Cell envelope</location>
    </subcellularLocation>
</comment>
<dbReference type="PANTHER" id="PTHR38045:SF1">
    <property type="entry name" value="HEPARINASE II_III-LIKE PROTEIN"/>
    <property type="match status" value="1"/>
</dbReference>
<dbReference type="Pfam" id="PF07940">
    <property type="entry name" value="Hepar_II_III_C"/>
    <property type="match status" value="1"/>
</dbReference>
<reference evidence="4" key="1">
    <citation type="submission" date="2020-09" db="EMBL/GenBank/DDBJ databases">
        <title>Comparative genome analyses of four rice-infecting Rhizoctonia solani isolates reveal extensive enrichment of homogalacturonan modification genes.</title>
        <authorList>
            <person name="Lee D.-Y."/>
            <person name="Jeon J."/>
            <person name="Kim K.-T."/>
            <person name="Cheong K."/>
            <person name="Song H."/>
            <person name="Choi G."/>
            <person name="Ko J."/>
            <person name="Opiyo S.O."/>
            <person name="Zuo S."/>
            <person name="Madhav S."/>
            <person name="Lee Y.-H."/>
            <person name="Wang G.-L."/>
        </authorList>
    </citation>
    <scope>NUCLEOTIDE SEQUENCE</scope>
    <source>
        <strain evidence="4">AG1-IA WGL</strain>
    </source>
</reference>
<dbReference type="EMBL" id="JACYCD010000054">
    <property type="protein sequence ID" value="KAF8704730.1"/>
    <property type="molecule type" value="Genomic_DNA"/>
</dbReference>